<sequence>DHGHGDGIHEAPILMVGPLLFTAFGCIVLFFYAEPVFRLIAPIVGR</sequence>
<accession>A0A383AQ14</accession>
<feature type="transmembrane region" description="Helical" evidence="1">
    <location>
        <begin position="12"/>
        <end position="33"/>
    </location>
</feature>
<organism evidence="2">
    <name type="scientific">marine metagenome</name>
    <dbReference type="NCBI Taxonomy" id="408172"/>
    <lineage>
        <taxon>unclassified sequences</taxon>
        <taxon>metagenomes</taxon>
        <taxon>ecological metagenomes</taxon>
    </lineage>
</organism>
<evidence type="ECO:0000313" key="2">
    <source>
        <dbReference type="EMBL" id="SVE10006.1"/>
    </source>
</evidence>
<keyword evidence="1" id="KW-0472">Membrane</keyword>
<dbReference type="EMBL" id="UINC01194093">
    <property type="protein sequence ID" value="SVE10006.1"/>
    <property type="molecule type" value="Genomic_DNA"/>
</dbReference>
<evidence type="ECO:0000256" key="1">
    <source>
        <dbReference type="SAM" id="Phobius"/>
    </source>
</evidence>
<keyword evidence="1" id="KW-1133">Transmembrane helix</keyword>
<reference evidence="2" key="1">
    <citation type="submission" date="2018-05" db="EMBL/GenBank/DDBJ databases">
        <authorList>
            <person name="Lanie J.A."/>
            <person name="Ng W.-L."/>
            <person name="Kazmierczak K.M."/>
            <person name="Andrzejewski T.M."/>
            <person name="Davidsen T.M."/>
            <person name="Wayne K.J."/>
            <person name="Tettelin H."/>
            <person name="Glass J.I."/>
            <person name="Rusch D."/>
            <person name="Podicherti R."/>
            <person name="Tsui H.-C.T."/>
            <person name="Winkler M.E."/>
        </authorList>
    </citation>
    <scope>NUCLEOTIDE SEQUENCE</scope>
</reference>
<gene>
    <name evidence="2" type="ORF">METZ01_LOCUS462860</name>
</gene>
<evidence type="ECO:0008006" key="3">
    <source>
        <dbReference type="Google" id="ProtNLM"/>
    </source>
</evidence>
<keyword evidence="1" id="KW-0812">Transmembrane</keyword>
<feature type="non-terminal residue" evidence="2">
    <location>
        <position position="1"/>
    </location>
</feature>
<dbReference type="AlphaFoldDB" id="A0A383AQ14"/>
<name>A0A383AQ14_9ZZZZ</name>
<protein>
    <recommendedName>
        <fullName evidence="3">NADH:quinone oxidoreductase/Mrp antiporter membrane subunit domain-containing protein</fullName>
    </recommendedName>
</protein>
<proteinExistence type="predicted"/>